<protein>
    <submittedName>
        <fullName evidence="1">Uncharacterized protein</fullName>
    </submittedName>
</protein>
<reference evidence="1" key="2">
    <citation type="journal article" date="2015" name="Data Brief">
        <title>Shoot transcriptome of the giant reed, Arundo donax.</title>
        <authorList>
            <person name="Barrero R.A."/>
            <person name="Guerrero F.D."/>
            <person name="Moolhuijzen P."/>
            <person name="Goolsby J.A."/>
            <person name="Tidwell J."/>
            <person name="Bellgard S.E."/>
            <person name="Bellgard M.I."/>
        </authorList>
    </citation>
    <scope>NUCLEOTIDE SEQUENCE</scope>
    <source>
        <tissue evidence="1">Shoot tissue taken approximately 20 cm above the soil surface</tissue>
    </source>
</reference>
<dbReference type="AlphaFoldDB" id="A0A0A9FWW8"/>
<proteinExistence type="predicted"/>
<accession>A0A0A9FWW8</accession>
<name>A0A0A9FWW8_ARUDO</name>
<reference evidence="1" key="1">
    <citation type="submission" date="2014-09" db="EMBL/GenBank/DDBJ databases">
        <authorList>
            <person name="Magalhaes I.L.F."/>
            <person name="Oliveira U."/>
            <person name="Santos F.R."/>
            <person name="Vidigal T.H.D.A."/>
            <person name="Brescovit A.D."/>
            <person name="Santos A.J."/>
        </authorList>
    </citation>
    <scope>NUCLEOTIDE SEQUENCE</scope>
    <source>
        <tissue evidence="1">Shoot tissue taken approximately 20 cm above the soil surface</tissue>
    </source>
</reference>
<organism evidence="1">
    <name type="scientific">Arundo donax</name>
    <name type="common">Giant reed</name>
    <name type="synonym">Donax arundinaceus</name>
    <dbReference type="NCBI Taxonomy" id="35708"/>
    <lineage>
        <taxon>Eukaryota</taxon>
        <taxon>Viridiplantae</taxon>
        <taxon>Streptophyta</taxon>
        <taxon>Embryophyta</taxon>
        <taxon>Tracheophyta</taxon>
        <taxon>Spermatophyta</taxon>
        <taxon>Magnoliopsida</taxon>
        <taxon>Liliopsida</taxon>
        <taxon>Poales</taxon>
        <taxon>Poaceae</taxon>
        <taxon>PACMAD clade</taxon>
        <taxon>Arundinoideae</taxon>
        <taxon>Arundineae</taxon>
        <taxon>Arundo</taxon>
    </lineage>
</organism>
<sequence>MFLDLNAFSLYMAKLVRLNGCYIDGSIGLHGLSMKFC</sequence>
<dbReference type="EMBL" id="GBRH01183100">
    <property type="protein sequence ID" value="JAE14796.1"/>
    <property type="molecule type" value="Transcribed_RNA"/>
</dbReference>
<evidence type="ECO:0000313" key="1">
    <source>
        <dbReference type="EMBL" id="JAE14796.1"/>
    </source>
</evidence>